<protein>
    <submittedName>
        <fullName evidence="1">Uncharacterized protein</fullName>
    </submittedName>
</protein>
<dbReference type="Proteomes" id="UP000254512">
    <property type="component" value="Unassembled WGS sequence"/>
</dbReference>
<name>A0A377HPS2_GRIHO</name>
<evidence type="ECO:0000313" key="2">
    <source>
        <dbReference type="Proteomes" id="UP000254512"/>
    </source>
</evidence>
<dbReference type="AlphaFoldDB" id="A0A377HPS2"/>
<proteinExistence type="predicted"/>
<evidence type="ECO:0000313" key="1">
    <source>
        <dbReference type="EMBL" id="STO58208.1"/>
    </source>
</evidence>
<dbReference type="EMBL" id="UGHD01000002">
    <property type="protein sequence ID" value="STO58208.1"/>
    <property type="molecule type" value="Genomic_DNA"/>
</dbReference>
<reference evidence="1 2" key="1">
    <citation type="submission" date="2018-06" db="EMBL/GenBank/DDBJ databases">
        <authorList>
            <consortium name="Pathogen Informatics"/>
            <person name="Doyle S."/>
        </authorList>
    </citation>
    <scope>NUCLEOTIDE SEQUENCE [LARGE SCALE GENOMIC DNA]</scope>
    <source>
        <strain evidence="1 2">NCTC11645</strain>
    </source>
</reference>
<gene>
    <name evidence="1" type="ORF">NCTC11645_02637</name>
</gene>
<accession>A0A377HPS2</accession>
<sequence length="31" mass="3750">MKGRSASRYWNRGSVYTTNFRYPATFGYKRK</sequence>
<organism evidence="1 2">
    <name type="scientific">Grimontia hollisae</name>
    <name type="common">Vibrio hollisae</name>
    <dbReference type="NCBI Taxonomy" id="673"/>
    <lineage>
        <taxon>Bacteria</taxon>
        <taxon>Pseudomonadati</taxon>
        <taxon>Pseudomonadota</taxon>
        <taxon>Gammaproteobacteria</taxon>
        <taxon>Vibrionales</taxon>
        <taxon>Vibrionaceae</taxon>
        <taxon>Grimontia</taxon>
    </lineage>
</organism>